<organism evidence="2 3">
    <name type="scientific">Neurospora hispaniola</name>
    <dbReference type="NCBI Taxonomy" id="588809"/>
    <lineage>
        <taxon>Eukaryota</taxon>
        <taxon>Fungi</taxon>
        <taxon>Dikarya</taxon>
        <taxon>Ascomycota</taxon>
        <taxon>Pezizomycotina</taxon>
        <taxon>Sordariomycetes</taxon>
        <taxon>Sordariomycetidae</taxon>
        <taxon>Sordariales</taxon>
        <taxon>Sordariaceae</taxon>
        <taxon>Neurospora</taxon>
    </lineage>
</organism>
<dbReference type="AlphaFoldDB" id="A0AAJ0I4R5"/>
<keyword evidence="3" id="KW-1185">Reference proteome</keyword>
<comment type="caution">
    <text evidence="2">The sequence shown here is derived from an EMBL/GenBank/DDBJ whole genome shotgun (WGS) entry which is preliminary data.</text>
</comment>
<gene>
    <name evidence="2" type="ORF">B0T23DRAFT_405070</name>
</gene>
<evidence type="ECO:0000313" key="2">
    <source>
        <dbReference type="EMBL" id="KAK3490162.1"/>
    </source>
</evidence>
<accession>A0AAJ0I4R5</accession>
<dbReference type="RefSeq" id="XP_062691345.1">
    <property type="nucleotide sequence ID" value="XM_062838961.1"/>
</dbReference>
<reference evidence="2 3" key="1">
    <citation type="journal article" date="2023" name="Mol. Phylogenet. Evol.">
        <title>Genome-scale phylogeny and comparative genomics of the fungal order Sordariales.</title>
        <authorList>
            <person name="Hensen N."/>
            <person name="Bonometti L."/>
            <person name="Westerberg I."/>
            <person name="Brannstrom I.O."/>
            <person name="Guillou S."/>
            <person name="Cros-Aarteil S."/>
            <person name="Calhoun S."/>
            <person name="Haridas S."/>
            <person name="Kuo A."/>
            <person name="Mondo S."/>
            <person name="Pangilinan J."/>
            <person name="Riley R."/>
            <person name="LaButti K."/>
            <person name="Andreopoulos B."/>
            <person name="Lipzen A."/>
            <person name="Chen C."/>
            <person name="Yan M."/>
            <person name="Daum C."/>
            <person name="Ng V."/>
            <person name="Clum A."/>
            <person name="Steindorff A."/>
            <person name="Ohm R.A."/>
            <person name="Martin F."/>
            <person name="Silar P."/>
            <person name="Natvig D.O."/>
            <person name="Lalanne C."/>
            <person name="Gautier V."/>
            <person name="Ament-Velasquez S.L."/>
            <person name="Kruys A."/>
            <person name="Hutchinson M.I."/>
            <person name="Powell A.J."/>
            <person name="Barry K."/>
            <person name="Miller A.N."/>
            <person name="Grigoriev I.V."/>
            <person name="Debuchy R."/>
            <person name="Gladieux P."/>
            <person name="Hiltunen Thoren M."/>
            <person name="Johannesson H."/>
        </authorList>
    </citation>
    <scope>NUCLEOTIDE SEQUENCE [LARGE SCALE GENOMIC DNA]</scope>
    <source>
        <strain evidence="2 3">FGSC 10403</strain>
    </source>
</reference>
<feature type="region of interest" description="Disordered" evidence="1">
    <location>
        <begin position="19"/>
        <end position="57"/>
    </location>
</feature>
<feature type="region of interest" description="Disordered" evidence="1">
    <location>
        <begin position="75"/>
        <end position="108"/>
    </location>
</feature>
<evidence type="ECO:0000313" key="3">
    <source>
        <dbReference type="Proteomes" id="UP001285908"/>
    </source>
</evidence>
<dbReference type="GeneID" id="87876583"/>
<feature type="compositionally biased region" description="Basic and acidic residues" evidence="1">
    <location>
        <begin position="40"/>
        <end position="57"/>
    </location>
</feature>
<proteinExistence type="predicted"/>
<protein>
    <submittedName>
        <fullName evidence="2">Uncharacterized protein</fullName>
    </submittedName>
</protein>
<sequence length="216" mass="23940">MASTTAMTKPWLEHDAISIPAPRYSPPTDADGKPIFAPTESKKPSTADFLRPPRDDEGNLVTLPLLAALRARKAARAAASAASPKKKTKTKTVGPKKNDPRPVFFPGCMPGSQPGRVLWLQGLDYFAASRAELKAGKKGGSGNGRSRPPKHVREQNAHKEEALAEKQCKFIEKSCPGVKYGEDKEWKRREKEEKERVGREAIVRRIKEQIEKGVRY</sequence>
<name>A0AAJ0I4R5_9PEZI</name>
<dbReference type="Proteomes" id="UP001285908">
    <property type="component" value="Unassembled WGS sequence"/>
</dbReference>
<feature type="region of interest" description="Disordered" evidence="1">
    <location>
        <begin position="134"/>
        <end position="158"/>
    </location>
</feature>
<dbReference type="EMBL" id="JAULSX010000005">
    <property type="protein sequence ID" value="KAK3490162.1"/>
    <property type="molecule type" value="Genomic_DNA"/>
</dbReference>
<evidence type="ECO:0000256" key="1">
    <source>
        <dbReference type="SAM" id="MobiDB-lite"/>
    </source>
</evidence>